<organism evidence="4 5">
    <name type="scientific">Heyndrickxia acidicola</name>
    <dbReference type="NCBI Taxonomy" id="209389"/>
    <lineage>
        <taxon>Bacteria</taxon>
        <taxon>Bacillati</taxon>
        <taxon>Bacillota</taxon>
        <taxon>Bacilli</taxon>
        <taxon>Bacillales</taxon>
        <taxon>Bacillaceae</taxon>
        <taxon>Heyndrickxia</taxon>
    </lineage>
</organism>
<gene>
    <name evidence="4" type="ORF">P4T90_10105</name>
</gene>
<proteinExistence type="predicted"/>
<evidence type="ECO:0000259" key="3">
    <source>
        <dbReference type="SMART" id="SM00642"/>
    </source>
</evidence>
<dbReference type="Gene3D" id="3.20.20.80">
    <property type="entry name" value="Glycosidases"/>
    <property type="match status" value="1"/>
</dbReference>
<dbReference type="RefSeq" id="WP_066268823.1">
    <property type="nucleotide sequence ID" value="NZ_JARMAB010000012.1"/>
</dbReference>
<dbReference type="InterPro" id="IPR014756">
    <property type="entry name" value="Ig_E-set"/>
</dbReference>
<reference evidence="4 5" key="1">
    <citation type="submission" date="2023-03" db="EMBL/GenBank/DDBJ databases">
        <title>Bacillus Genome Sequencing.</title>
        <authorList>
            <person name="Dunlap C."/>
        </authorList>
    </citation>
    <scope>NUCLEOTIDE SEQUENCE [LARGE SCALE GENOMIC DNA]</scope>
    <source>
        <strain evidence="4 5">B-23453</strain>
    </source>
</reference>
<dbReference type="SUPFAM" id="SSF51445">
    <property type="entry name" value="(Trans)glycosidases"/>
    <property type="match status" value="1"/>
</dbReference>
<dbReference type="PANTHER" id="PTHR10357">
    <property type="entry name" value="ALPHA-AMYLASE FAMILY MEMBER"/>
    <property type="match status" value="1"/>
</dbReference>
<dbReference type="PANTHER" id="PTHR10357:SF210">
    <property type="entry name" value="MALTODEXTRIN GLUCOSIDASE"/>
    <property type="match status" value="1"/>
</dbReference>
<accession>A0ABU6MFI9</accession>
<keyword evidence="5" id="KW-1185">Reference proteome</keyword>
<dbReference type="CDD" id="cd11338">
    <property type="entry name" value="AmyAc_CMD"/>
    <property type="match status" value="1"/>
</dbReference>
<dbReference type="CDD" id="cd02857">
    <property type="entry name" value="E_set_CDase_PDE_N"/>
    <property type="match status" value="1"/>
</dbReference>
<dbReference type="Pfam" id="PF02903">
    <property type="entry name" value="Alpha-amylase_N"/>
    <property type="match status" value="1"/>
</dbReference>
<dbReference type="InterPro" id="IPR006047">
    <property type="entry name" value="GH13_cat_dom"/>
</dbReference>
<name>A0ABU6MFI9_9BACI</name>
<protein>
    <submittedName>
        <fullName evidence="4">Glycoside hydrolase family 13 protein</fullName>
    </submittedName>
</protein>
<dbReference type="InterPro" id="IPR013780">
    <property type="entry name" value="Glyco_hydro_b"/>
</dbReference>
<dbReference type="SUPFAM" id="SSF51011">
    <property type="entry name" value="Glycosyl hydrolase domain"/>
    <property type="match status" value="1"/>
</dbReference>
<dbReference type="GO" id="GO:0016787">
    <property type="term" value="F:hydrolase activity"/>
    <property type="evidence" value="ECO:0007669"/>
    <property type="project" value="UniProtKB-KW"/>
</dbReference>
<comment type="caution">
    <text evidence="4">The sequence shown here is derived from an EMBL/GenBank/DDBJ whole genome shotgun (WGS) entry which is preliminary data.</text>
</comment>
<sequence>MFKEAVFHRPKNNFVYAYNSETLHVRIQTKKDDINSIVLHFQDPFAFDGVGIEHSTVAMTRIGTGSLYDYWQGEISSPHIMRIEYCFELSDGEETCFFGESGFCGAYEEIKNHFRYPYLHKADVFDAPEWVKETVWYQIFPERFANGDPSNDPEGTLSWGSEPPSETNFFGGDLEGIIQKLDYIKDLGVTGIYLTPVFKAESNHKYDTIDYMEIDPQFGDKETLKRLVKEAHDKGIRVMLDAVFNHSGYYFKPFQDVLENGEQSKYKDWFHIHEFPVKTEPVPNYDTFGFTYTMPKFNTQNPEAREYLLKVARYWIEECDIDGWRLDVANEVDHAFWIDFRKTVRDIKPDLYIVGEIWHDSLPWLQGDQFDAVMNYPFTSRVKDYFAYRSISLAEFREGIEELKFMYPQNVHDVAFNLLGSHDTPRILDECGDDKEKVKLLFLFQLAFSGSPCLYYGDEIAMFGGGDPGNRACMVWDEESMDLELLEFVKQLLHLRKEHKALSRGEIGFHVREDCLAFEKHYGDETLFVVINNSDEPGTFEFDHEHFSFLLLNGESVEEEKAISLPPKGYAILKA</sequence>
<dbReference type="SUPFAM" id="SSF81296">
    <property type="entry name" value="E set domains"/>
    <property type="match status" value="1"/>
</dbReference>
<dbReference type="EMBL" id="JARMAB010000012">
    <property type="protein sequence ID" value="MED1203431.1"/>
    <property type="molecule type" value="Genomic_DNA"/>
</dbReference>
<keyword evidence="2" id="KW-0326">Glycosidase</keyword>
<dbReference type="InterPro" id="IPR045857">
    <property type="entry name" value="O16G_dom_2"/>
</dbReference>
<evidence type="ECO:0000313" key="5">
    <source>
        <dbReference type="Proteomes" id="UP001341444"/>
    </source>
</evidence>
<keyword evidence="1 4" id="KW-0378">Hydrolase</keyword>
<dbReference type="Gene3D" id="2.60.40.1180">
    <property type="entry name" value="Golgi alpha-mannosidase II"/>
    <property type="match status" value="1"/>
</dbReference>
<dbReference type="Gene3D" id="2.60.40.10">
    <property type="entry name" value="Immunoglobulins"/>
    <property type="match status" value="1"/>
</dbReference>
<evidence type="ECO:0000256" key="1">
    <source>
        <dbReference type="ARBA" id="ARBA00022801"/>
    </source>
</evidence>
<dbReference type="Pfam" id="PF00128">
    <property type="entry name" value="Alpha-amylase"/>
    <property type="match status" value="1"/>
</dbReference>
<dbReference type="InterPro" id="IPR013783">
    <property type="entry name" value="Ig-like_fold"/>
</dbReference>
<evidence type="ECO:0000256" key="2">
    <source>
        <dbReference type="ARBA" id="ARBA00023295"/>
    </source>
</evidence>
<evidence type="ECO:0000313" key="4">
    <source>
        <dbReference type="EMBL" id="MED1203431.1"/>
    </source>
</evidence>
<dbReference type="Gene3D" id="3.90.400.10">
    <property type="entry name" value="Oligo-1,6-glucosidase, Domain 2"/>
    <property type="match status" value="1"/>
</dbReference>
<dbReference type="InterPro" id="IPR017853">
    <property type="entry name" value="GH"/>
</dbReference>
<dbReference type="Proteomes" id="UP001341444">
    <property type="component" value="Unassembled WGS sequence"/>
</dbReference>
<dbReference type="SMART" id="SM00642">
    <property type="entry name" value="Aamy"/>
    <property type="match status" value="1"/>
</dbReference>
<dbReference type="InterPro" id="IPR004185">
    <property type="entry name" value="Glyco_hydro_13_lg-like_dom"/>
</dbReference>
<feature type="domain" description="Glycosyl hydrolase family 13 catalytic" evidence="3">
    <location>
        <begin position="138"/>
        <end position="496"/>
    </location>
</feature>